<dbReference type="SMART" id="SM00066">
    <property type="entry name" value="GAL4"/>
    <property type="match status" value="1"/>
</dbReference>
<feature type="region of interest" description="Disordered" evidence="3">
    <location>
        <begin position="597"/>
        <end position="664"/>
    </location>
</feature>
<dbReference type="GO" id="GO:0008270">
    <property type="term" value="F:zinc ion binding"/>
    <property type="evidence" value="ECO:0007669"/>
    <property type="project" value="InterPro"/>
</dbReference>
<dbReference type="InterPro" id="IPR001138">
    <property type="entry name" value="Zn2Cys6_DnaBD"/>
</dbReference>
<dbReference type="InterPro" id="IPR050797">
    <property type="entry name" value="Carb_Metab_Trans_Reg"/>
</dbReference>
<dbReference type="SMART" id="SM00906">
    <property type="entry name" value="Fungal_trans"/>
    <property type="match status" value="1"/>
</dbReference>
<evidence type="ECO:0000313" key="5">
    <source>
        <dbReference type="EMBL" id="POR31531.1"/>
    </source>
</evidence>
<dbReference type="PROSITE" id="PS00463">
    <property type="entry name" value="ZN2_CY6_FUNGAL_1"/>
    <property type="match status" value="1"/>
</dbReference>
<dbReference type="CDD" id="cd00067">
    <property type="entry name" value="GAL4"/>
    <property type="match status" value="1"/>
</dbReference>
<sequence length="706" mass="78493">MTQAIKRACDACHRRKVKCDGVNPCRNCSSAQLSCTYNAIPQKKGPKGSRAKVISELRETQRQTSLSAKVQNRMNGIACPPASPTLGPTPGLLTSELVKECAQFFFDNMYAQAPILDRRQFEQQVLYMEQNRDAYCLMTSLCAFIMLQPGMSMPPGDPYNLDMVPGANIISSQLLLEETLRVRKGYEYLDSVTLNALATNFFIFGCYYGQEMHEKAWYHLREATTMIHMIGMNKEQYYMQFDAAESARRRRLFWLLFVTERAYAIQRQRPISLQATINLPTLGDDPSDTQAHQLNSFILLVNLYRPFDDAFTATWSKTKGHMSSQYLSGLQKQLNDLVQSYICQDANFNDVHTNQQWLKSTVWQLTSGVANGSSDDSMSFQYPMHMSRELVVSMASQFPVQVDLLGAGLIEKLVEMTSSMTEFLSMQAPSRDPFAVGPREHLNQIISMVAMTRNGDHRFLPLLMNKMGEVLPRIANPMLQNPPENSNLANIDIFDGFGNAGMAQPPNQMHMSMSADYDRKFSVEDYDKKYNMEMNGNTPESATNSNNSNGSPSMPQQGSSDMNGSFVGSPGIMSQGMDYSHGMNGFGCNAMSEIVMSPLGDSSQSSSMNSSQGQHHTNPGGHDGISQHANGLTPQHMRSQGIGTPSHPMNFGQPTQRQSTFHMAPAPPQLHHVGEFHGLLRTGSDGSTSIMQVNPMSGDMDFGALR</sequence>
<dbReference type="CDD" id="cd12148">
    <property type="entry name" value="fungal_TF_MHR"/>
    <property type="match status" value="1"/>
</dbReference>
<evidence type="ECO:0000313" key="6">
    <source>
        <dbReference type="Proteomes" id="UP000237481"/>
    </source>
</evidence>
<feature type="region of interest" description="Disordered" evidence="3">
    <location>
        <begin position="531"/>
        <end position="571"/>
    </location>
</feature>
<feature type="compositionally biased region" description="Low complexity" evidence="3">
    <location>
        <begin position="544"/>
        <end position="553"/>
    </location>
</feature>
<dbReference type="Pfam" id="PF00172">
    <property type="entry name" value="Zn_clus"/>
    <property type="match status" value="1"/>
</dbReference>
<feature type="compositionally biased region" description="Polar residues" evidence="3">
    <location>
        <begin position="652"/>
        <end position="661"/>
    </location>
</feature>
<dbReference type="Gene3D" id="4.10.240.10">
    <property type="entry name" value="Zn(2)-C6 fungal-type DNA-binding domain"/>
    <property type="match status" value="1"/>
</dbReference>
<keyword evidence="2" id="KW-0539">Nucleus</keyword>
<name>A0A2S4KN18_9HYPO</name>
<dbReference type="STRING" id="94208.A0A2S4KN18"/>
<accession>A0A2S4KN18</accession>
<dbReference type="AlphaFoldDB" id="A0A2S4KN18"/>
<organism evidence="5 6">
    <name type="scientific">Tolypocladium paradoxum</name>
    <dbReference type="NCBI Taxonomy" id="94208"/>
    <lineage>
        <taxon>Eukaryota</taxon>
        <taxon>Fungi</taxon>
        <taxon>Dikarya</taxon>
        <taxon>Ascomycota</taxon>
        <taxon>Pezizomycotina</taxon>
        <taxon>Sordariomycetes</taxon>
        <taxon>Hypocreomycetidae</taxon>
        <taxon>Hypocreales</taxon>
        <taxon>Ophiocordycipitaceae</taxon>
        <taxon>Tolypocladium</taxon>
    </lineage>
</organism>
<dbReference type="GO" id="GO:0003677">
    <property type="term" value="F:DNA binding"/>
    <property type="evidence" value="ECO:0007669"/>
    <property type="project" value="InterPro"/>
</dbReference>
<protein>
    <submittedName>
        <fullName evidence="5">Sucrose utilization protein SUC1</fullName>
    </submittedName>
</protein>
<dbReference type="InterPro" id="IPR036864">
    <property type="entry name" value="Zn2-C6_fun-type_DNA-bd_sf"/>
</dbReference>
<comment type="caution">
    <text evidence="5">The sequence shown here is derived from an EMBL/GenBank/DDBJ whole genome shotgun (WGS) entry which is preliminary data.</text>
</comment>
<evidence type="ECO:0000256" key="2">
    <source>
        <dbReference type="ARBA" id="ARBA00023242"/>
    </source>
</evidence>
<dbReference type="PANTHER" id="PTHR31668:SF20">
    <property type="entry name" value="ZN(II)2CYS6 TRANSCRIPTION FACTOR (EUROFUNG)"/>
    <property type="match status" value="1"/>
</dbReference>
<dbReference type="GO" id="GO:0006351">
    <property type="term" value="P:DNA-templated transcription"/>
    <property type="evidence" value="ECO:0007669"/>
    <property type="project" value="InterPro"/>
</dbReference>
<gene>
    <name evidence="5" type="ORF">TPAR_08236</name>
</gene>
<evidence type="ECO:0000256" key="3">
    <source>
        <dbReference type="SAM" id="MobiDB-lite"/>
    </source>
</evidence>
<dbReference type="Pfam" id="PF04082">
    <property type="entry name" value="Fungal_trans"/>
    <property type="match status" value="1"/>
</dbReference>
<feature type="compositionally biased region" description="Polar residues" evidence="3">
    <location>
        <begin position="534"/>
        <end position="543"/>
    </location>
</feature>
<dbReference type="PANTHER" id="PTHR31668">
    <property type="entry name" value="GLUCOSE TRANSPORT TRANSCRIPTION REGULATOR RGT1-RELATED-RELATED"/>
    <property type="match status" value="1"/>
</dbReference>
<dbReference type="InterPro" id="IPR007219">
    <property type="entry name" value="XnlR_reg_dom"/>
</dbReference>
<dbReference type="OrthoDB" id="4132249at2759"/>
<evidence type="ECO:0000256" key="1">
    <source>
        <dbReference type="ARBA" id="ARBA00022723"/>
    </source>
</evidence>
<dbReference type="PROSITE" id="PS50048">
    <property type="entry name" value="ZN2_CY6_FUNGAL_2"/>
    <property type="match status" value="1"/>
</dbReference>
<feature type="compositionally biased region" description="Polar residues" evidence="3">
    <location>
        <begin position="627"/>
        <end position="643"/>
    </location>
</feature>
<evidence type="ECO:0000259" key="4">
    <source>
        <dbReference type="PROSITE" id="PS50048"/>
    </source>
</evidence>
<feature type="domain" description="Zn(2)-C6 fungal-type" evidence="4">
    <location>
        <begin position="8"/>
        <end position="37"/>
    </location>
</feature>
<feature type="compositionally biased region" description="Polar residues" evidence="3">
    <location>
        <begin position="554"/>
        <end position="563"/>
    </location>
</feature>
<reference evidence="5 6" key="1">
    <citation type="submission" date="2018-01" db="EMBL/GenBank/DDBJ databases">
        <title>Harnessing the power of phylogenomics to disentangle the directionality and signatures of interkingdom host jumping in the parasitic fungal genus Tolypocladium.</title>
        <authorList>
            <person name="Quandt C.A."/>
            <person name="Patterson W."/>
            <person name="Spatafora J.W."/>
        </authorList>
    </citation>
    <scope>NUCLEOTIDE SEQUENCE [LARGE SCALE GENOMIC DNA]</scope>
    <source>
        <strain evidence="5 6">NRBC 100945</strain>
    </source>
</reference>
<dbReference type="GO" id="GO:0000981">
    <property type="term" value="F:DNA-binding transcription factor activity, RNA polymerase II-specific"/>
    <property type="evidence" value="ECO:0007669"/>
    <property type="project" value="InterPro"/>
</dbReference>
<keyword evidence="1" id="KW-0479">Metal-binding</keyword>
<dbReference type="SUPFAM" id="SSF57701">
    <property type="entry name" value="Zn2/Cys6 DNA-binding domain"/>
    <property type="match status" value="1"/>
</dbReference>
<proteinExistence type="predicted"/>
<dbReference type="EMBL" id="PKSG01001029">
    <property type="protein sequence ID" value="POR31531.1"/>
    <property type="molecule type" value="Genomic_DNA"/>
</dbReference>
<feature type="compositionally biased region" description="Low complexity" evidence="3">
    <location>
        <begin position="602"/>
        <end position="614"/>
    </location>
</feature>
<keyword evidence="6" id="KW-1185">Reference proteome</keyword>
<dbReference type="Proteomes" id="UP000237481">
    <property type="component" value="Unassembled WGS sequence"/>
</dbReference>